<dbReference type="SMART" id="SM00409">
    <property type="entry name" value="IG"/>
    <property type="match status" value="4"/>
</dbReference>
<keyword evidence="3 12" id="KW-0812">Transmembrane</keyword>
<dbReference type="InterPro" id="IPR013783">
    <property type="entry name" value="Ig-like_fold"/>
</dbReference>
<evidence type="ECO:0000256" key="7">
    <source>
        <dbReference type="ARBA" id="ARBA00022989"/>
    </source>
</evidence>
<sequence>MLPCYVDGNPPPTVQWYHGGTEISASVPLTRTGSGEYTAEVVNSLGKSITSVNITVEYAPTFKENLLQISVPVGANVDLSCDAEGHPQPHLNWTCDGAHEKETTNHLYIGQIEHNMRCQCTASNYLHSATKEFIIVVVKPSTAVPPAAITTPEAVPQSACPVILTPAEVVVRFGDPLSINCSTSAANVEEIDFIVSFGKKQVEQPLSVSWAVEEVKEWAVNAECFVTLEQNQCSEMPNVIVYKTPDSVSVSADVTQEGAEMVLSCDVTNVAPLQALRVKWYRGNDMVQTEMFNDTSRTPDSAVSTFRTAVMREDNGVEFRCAAELHLGPNGPELVPTVTSSAYTAVVHYKPRIQGCSGHFRGVEGDITIDRLPCHVDGNPPPTVQWYHGGTEISASVPLTRTGSGEYTAEVVNSLGKSSTSVNITVEYAPVFNLESYTQEVYPGENVNLDCSAEGNPPPEISWEYAPADNAMVTGGRQKSIRITGATSTNAGVYVCVAKSKAGRVTRSVTLLMKGESSRVPPEVLWLLPFLLIIIILLVVLLYRTCKKKHGESRFVADRAKDGSDVSIPLTTKHKGVQA</sequence>
<feature type="domain" description="Ig-like" evidence="13">
    <location>
        <begin position="1"/>
        <end position="55"/>
    </location>
</feature>
<dbReference type="EMBL" id="RHFK02000010">
    <property type="protein sequence ID" value="TWW70128.1"/>
    <property type="molecule type" value="Genomic_DNA"/>
</dbReference>
<dbReference type="InterPro" id="IPR003987">
    <property type="entry name" value="ICAM_VCAM_N"/>
</dbReference>
<dbReference type="InterPro" id="IPR047012">
    <property type="entry name" value="ICAM_VCAM"/>
</dbReference>
<organism evidence="14 15">
    <name type="scientific">Takifugu flavidus</name>
    <name type="common">sansaifugu</name>
    <dbReference type="NCBI Taxonomy" id="433684"/>
    <lineage>
        <taxon>Eukaryota</taxon>
        <taxon>Metazoa</taxon>
        <taxon>Chordata</taxon>
        <taxon>Craniata</taxon>
        <taxon>Vertebrata</taxon>
        <taxon>Euteleostomi</taxon>
        <taxon>Actinopterygii</taxon>
        <taxon>Neopterygii</taxon>
        <taxon>Teleostei</taxon>
        <taxon>Neoteleostei</taxon>
        <taxon>Acanthomorphata</taxon>
        <taxon>Eupercaria</taxon>
        <taxon>Tetraodontiformes</taxon>
        <taxon>Tetradontoidea</taxon>
        <taxon>Tetraodontidae</taxon>
        <taxon>Takifugu</taxon>
    </lineage>
</organism>
<comment type="subcellular location">
    <subcellularLocation>
        <location evidence="1">Membrane</location>
        <topology evidence="1">Single-pass type I membrane protein</topology>
    </subcellularLocation>
</comment>
<dbReference type="GO" id="GO:0098609">
    <property type="term" value="P:cell-cell adhesion"/>
    <property type="evidence" value="ECO:0007669"/>
    <property type="project" value="InterPro"/>
</dbReference>
<evidence type="ECO:0000256" key="2">
    <source>
        <dbReference type="ARBA" id="ARBA00005925"/>
    </source>
</evidence>
<evidence type="ECO:0000256" key="3">
    <source>
        <dbReference type="ARBA" id="ARBA00022692"/>
    </source>
</evidence>
<dbReference type="SUPFAM" id="SSF48726">
    <property type="entry name" value="Immunoglobulin"/>
    <property type="match status" value="6"/>
</dbReference>
<dbReference type="Proteomes" id="UP000324091">
    <property type="component" value="Chromosome 18"/>
</dbReference>
<evidence type="ECO:0000256" key="11">
    <source>
        <dbReference type="ARBA" id="ARBA00023319"/>
    </source>
</evidence>
<name>A0A5C6NTJ3_9TELE</name>
<dbReference type="PROSITE" id="PS50835">
    <property type="entry name" value="IG_LIKE"/>
    <property type="match status" value="5"/>
</dbReference>
<dbReference type="InterPro" id="IPR003598">
    <property type="entry name" value="Ig_sub2"/>
</dbReference>
<keyword evidence="9" id="KW-1015">Disulfide bond</keyword>
<evidence type="ECO:0000256" key="1">
    <source>
        <dbReference type="ARBA" id="ARBA00004479"/>
    </source>
</evidence>
<dbReference type="Pfam" id="PF13895">
    <property type="entry name" value="Ig_2"/>
    <property type="match status" value="1"/>
</dbReference>
<dbReference type="Pfam" id="PF13927">
    <property type="entry name" value="Ig_3"/>
    <property type="match status" value="1"/>
</dbReference>
<evidence type="ECO:0000256" key="10">
    <source>
        <dbReference type="ARBA" id="ARBA00023180"/>
    </source>
</evidence>
<dbReference type="InterPro" id="IPR036179">
    <property type="entry name" value="Ig-like_dom_sf"/>
</dbReference>
<keyword evidence="6" id="KW-0130">Cell adhesion</keyword>
<feature type="domain" description="Ig-like" evidence="13">
    <location>
        <begin position="237"/>
        <end position="339"/>
    </location>
</feature>
<evidence type="ECO:0000256" key="6">
    <source>
        <dbReference type="ARBA" id="ARBA00022889"/>
    </source>
</evidence>
<protein>
    <submittedName>
        <fullName evidence="14">Hemicentin-2</fullName>
    </submittedName>
</protein>
<evidence type="ECO:0000256" key="5">
    <source>
        <dbReference type="ARBA" id="ARBA00022737"/>
    </source>
</evidence>
<dbReference type="InterPro" id="IPR007110">
    <property type="entry name" value="Ig-like_dom"/>
</dbReference>
<keyword evidence="4" id="KW-0732">Signal</keyword>
<feature type="transmembrane region" description="Helical" evidence="12">
    <location>
        <begin position="524"/>
        <end position="543"/>
    </location>
</feature>
<dbReference type="Pfam" id="PF07679">
    <property type="entry name" value="I-set"/>
    <property type="match status" value="1"/>
</dbReference>
<comment type="caution">
    <text evidence="14">The sequence shown here is derived from an EMBL/GenBank/DDBJ whole genome shotgun (WGS) entry which is preliminary data.</text>
</comment>
<dbReference type="InterPro" id="IPR013768">
    <property type="entry name" value="ICAM_N"/>
</dbReference>
<dbReference type="PANTHER" id="PTHR13771">
    <property type="entry name" value="INTERCELLULAR ADHESION MOLECULE"/>
    <property type="match status" value="1"/>
</dbReference>
<dbReference type="InterPro" id="IPR013098">
    <property type="entry name" value="Ig_I-set"/>
</dbReference>
<reference evidence="14 15" key="1">
    <citation type="submission" date="2019-04" db="EMBL/GenBank/DDBJ databases">
        <title>Chromosome genome assembly for Takifugu flavidus.</title>
        <authorList>
            <person name="Xiao S."/>
        </authorList>
    </citation>
    <scope>NUCLEOTIDE SEQUENCE [LARGE SCALE GENOMIC DNA]</scope>
    <source>
        <strain evidence="14">HTHZ2018</strain>
        <tissue evidence="14">Muscle</tissue>
    </source>
</reference>
<feature type="domain" description="Ig-like" evidence="13">
    <location>
        <begin position="430"/>
        <end position="510"/>
    </location>
</feature>
<evidence type="ECO:0000256" key="8">
    <source>
        <dbReference type="ARBA" id="ARBA00023136"/>
    </source>
</evidence>
<feature type="domain" description="Ig-like" evidence="13">
    <location>
        <begin position="351"/>
        <end position="425"/>
    </location>
</feature>
<evidence type="ECO:0000259" key="13">
    <source>
        <dbReference type="PROSITE" id="PS50835"/>
    </source>
</evidence>
<proteinExistence type="inferred from homology"/>
<keyword evidence="5" id="KW-0677">Repeat</keyword>
<comment type="similarity">
    <text evidence="2">Belongs to the immunoglobulin superfamily. ICAM family.</text>
</comment>
<dbReference type="AlphaFoldDB" id="A0A5C6NTJ3"/>
<gene>
    <name evidence="14" type="ORF">D4764_18G0009340</name>
</gene>
<dbReference type="SMART" id="SM00408">
    <property type="entry name" value="IGc2"/>
    <property type="match status" value="3"/>
</dbReference>
<dbReference type="PANTHER" id="PTHR13771:SF9">
    <property type="entry name" value="INTERCELLULAR ADHESION MOLECULE 5"/>
    <property type="match status" value="1"/>
</dbReference>
<evidence type="ECO:0000256" key="4">
    <source>
        <dbReference type="ARBA" id="ARBA00022729"/>
    </source>
</evidence>
<feature type="domain" description="Ig-like" evidence="13">
    <location>
        <begin position="60"/>
        <end position="136"/>
    </location>
</feature>
<evidence type="ECO:0000256" key="12">
    <source>
        <dbReference type="SAM" id="Phobius"/>
    </source>
</evidence>
<keyword evidence="10" id="KW-0325">Glycoprotein</keyword>
<dbReference type="PRINTS" id="PR01472">
    <property type="entry name" value="ICAMVCAM1"/>
</dbReference>
<accession>A0A5C6NTJ3</accession>
<evidence type="ECO:0000313" key="15">
    <source>
        <dbReference type="Proteomes" id="UP000324091"/>
    </source>
</evidence>
<dbReference type="GO" id="GO:0005178">
    <property type="term" value="F:integrin binding"/>
    <property type="evidence" value="ECO:0007669"/>
    <property type="project" value="InterPro"/>
</dbReference>
<keyword evidence="11" id="KW-0393">Immunoglobulin domain</keyword>
<dbReference type="Pfam" id="PF03921">
    <property type="entry name" value="ICAM_N"/>
    <property type="match status" value="1"/>
</dbReference>
<dbReference type="GO" id="GO:0016020">
    <property type="term" value="C:membrane"/>
    <property type="evidence" value="ECO:0007669"/>
    <property type="project" value="UniProtKB-SubCell"/>
</dbReference>
<dbReference type="InterPro" id="IPR003599">
    <property type="entry name" value="Ig_sub"/>
</dbReference>
<evidence type="ECO:0000313" key="14">
    <source>
        <dbReference type="EMBL" id="TWW70128.1"/>
    </source>
</evidence>
<keyword evidence="8 12" id="KW-0472">Membrane</keyword>
<keyword evidence="7 12" id="KW-1133">Transmembrane helix</keyword>
<dbReference type="Gene3D" id="2.60.40.10">
    <property type="entry name" value="Immunoglobulins"/>
    <property type="match status" value="6"/>
</dbReference>
<keyword evidence="15" id="KW-1185">Reference proteome</keyword>
<evidence type="ECO:0000256" key="9">
    <source>
        <dbReference type="ARBA" id="ARBA00023157"/>
    </source>
</evidence>